<feature type="region of interest" description="Disordered" evidence="1">
    <location>
        <begin position="247"/>
        <end position="273"/>
    </location>
</feature>
<feature type="region of interest" description="Disordered" evidence="1">
    <location>
        <begin position="744"/>
        <end position="789"/>
    </location>
</feature>
<dbReference type="InParanoid" id="A0A371RHV7"/>
<evidence type="ECO:0000256" key="2">
    <source>
        <dbReference type="SAM" id="Phobius"/>
    </source>
</evidence>
<feature type="transmembrane region" description="Helical" evidence="2">
    <location>
        <begin position="34"/>
        <end position="57"/>
    </location>
</feature>
<feature type="transmembrane region" description="Helical" evidence="2">
    <location>
        <begin position="156"/>
        <end position="177"/>
    </location>
</feature>
<dbReference type="Proteomes" id="UP000264589">
    <property type="component" value="Unassembled WGS sequence"/>
</dbReference>
<keyword evidence="2" id="KW-0472">Membrane</keyword>
<feature type="compositionally biased region" description="Basic and acidic residues" evidence="1">
    <location>
        <begin position="745"/>
        <end position="754"/>
    </location>
</feature>
<organism evidence="3 4">
    <name type="scientific">Parvularcula marina</name>
    <dbReference type="NCBI Taxonomy" id="2292771"/>
    <lineage>
        <taxon>Bacteria</taxon>
        <taxon>Pseudomonadati</taxon>
        <taxon>Pseudomonadota</taxon>
        <taxon>Alphaproteobacteria</taxon>
        <taxon>Parvularculales</taxon>
        <taxon>Parvularculaceae</taxon>
        <taxon>Parvularcula</taxon>
    </lineage>
</organism>
<evidence type="ECO:0000313" key="3">
    <source>
        <dbReference type="EMBL" id="RFB05036.1"/>
    </source>
</evidence>
<dbReference type="InterPro" id="IPR012683">
    <property type="entry name" value="CHP02302_TM"/>
</dbReference>
<keyword evidence="2" id="KW-1133">Transmembrane helix</keyword>
<proteinExistence type="predicted"/>
<comment type="caution">
    <text evidence="3">The sequence shown here is derived from an EMBL/GenBank/DDBJ whole genome shotgun (WGS) entry which is preliminary data.</text>
</comment>
<dbReference type="RefSeq" id="WP_116391667.1">
    <property type="nucleotide sequence ID" value="NZ_QUQO01000001.1"/>
</dbReference>
<dbReference type="Pfam" id="PF13779">
    <property type="entry name" value="DUF4175"/>
    <property type="match status" value="1"/>
</dbReference>
<gene>
    <name evidence="3" type="ORF">DX908_06870</name>
</gene>
<keyword evidence="2" id="KW-0812">Transmembrane</keyword>
<evidence type="ECO:0000256" key="1">
    <source>
        <dbReference type="SAM" id="MobiDB-lite"/>
    </source>
</evidence>
<accession>A0A371RHV7</accession>
<keyword evidence="4" id="KW-1185">Reference proteome</keyword>
<dbReference type="AlphaFoldDB" id="A0A371RHV7"/>
<reference evidence="3 4" key="1">
    <citation type="submission" date="2018-08" db="EMBL/GenBank/DDBJ databases">
        <title>Parvularcula sp. SM1705, isolated from surface water of the South Sea China.</title>
        <authorList>
            <person name="Sun L."/>
        </authorList>
    </citation>
    <scope>NUCLEOTIDE SEQUENCE [LARGE SCALE GENOMIC DNA]</scope>
    <source>
        <strain evidence="3 4">SM1705</strain>
    </source>
</reference>
<feature type="transmembrane region" description="Helical" evidence="2">
    <location>
        <begin position="63"/>
        <end position="83"/>
    </location>
</feature>
<name>A0A371RHV7_9PROT</name>
<dbReference type="OrthoDB" id="8477685at2"/>
<dbReference type="EMBL" id="QUQO01000001">
    <property type="protein sequence ID" value="RFB05036.1"/>
    <property type="molecule type" value="Genomic_DNA"/>
</dbReference>
<evidence type="ECO:0000313" key="4">
    <source>
        <dbReference type="Proteomes" id="UP000264589"/>
    </source>
</evidence>
<sequence>MTRGPAPATTGPMRKPSLSLPLFQTRMVMLWERLYAGLVPILIVFFVFIGLALFGVFDALPGWLHVLALVNFLGLLVWAIIVAEPHLMFPKRAETRSRLERESGLPPGQLADLDDRPFAGSADNPLWQMHRWQMIDGLGQLRAGKPRAVIDRTDPYALRIPALLLALLGLLVAGPAAQERISSAIKPSFGDRTPVTADIWIEPPEYTRQPPRFLVRGEAMPEGVAEALTLPAGSILRVRANRAAESSPDIDVTLPHLPSEEEKPDGTRTPGTYTATLQESGIVTIRIGRDRMEIPVELVPDTPPTVRLVGEPAVEGGIRTRLTITVEDDYGITDGATELRLAANLRRPPDAPPIPGPLGPARIDAPALRGEPGTRDVSIDLTEHPWAGLPVSLRIIVTDGAGQTATSQPMTLVLPERTFYNPLSRAIIEQRQNLALAPQSWRRTLSLLDALTVAPEMFAADAKEYLLLRTAFHDVEKSRGENVDELVESFWPLAIALEDEGLTLARQRLEAAQEALRQALANGASPEEIDELVEELRQAMADYLAALAASGDALAQEEGVSETVEGQDLNDILDEIARLRRQGDSEAARARLAELEQMLQNMRITQGSGEGESTAGGPNSQSGENGDGEPGEGQGGTLGEAGQLIDQQRRLADETFSARRGDRTQSGLAQGQLDLAEAARNLSDEAAGEQSAGAQALDQAAQMMEGAARALERGDLTSAGQAQERAMSLLRDGAAALAEEAIAAEDSRDGDGRAADSGSVAGQSADRDPLGRLYQGMGDSGVEIPDLSDPERVRELTRSLRERLRDPALPEADRKYIERLLRRF</sequence>
<feature type="region of interest" description="Disordered" evidence="1">
    <location>
        <begin position="607"/>
        <end position="639"/>
    </location>
</feature>
<protein>
    <submittedName>
        <fullName evidence="3">DUF4175 family protein</fullName>
    </submittedName>
</protein>